<evidence type="ECO:0000313" key="3">
    <source>
        <dbReference type="EMBL" id="PMD50023.1"/>
    </source>
</evidence>
<reference evidence="3 4" key="1">
    <citation type="submission" date="2016-04" db="EMBL/GenBank/DDBJ databases">
        <title>A degradative enzymes factory behind the ericoid mycorrhizal symbiosis.</title>
        <authorList>
            <consortium name="DOE Joint Genome Institute"/>
            <person name="Martino E."/>
            <person name="Morin E."/>
            <person name="Grelet G."/>
            <person name="Kuo A."/>
            <person name="Kohler A."/>
            <person name="Daghino S."/>
            <person name="Barry K."/>
            <person name="Choi C."/>
            <person name="Cichocki N."/>
            <person name="Clum A."/>
            <person name="Copeland A."/>
            <person name="Hainaut M."/>
            <person name="Haridas S."/>
            <person name="Labutti K."/>
            <person name="Lindquist E."/>
            <person name="Lipzen A."/>
            <person name="Khouja H.-R."/>
            <person name="Murat C."/>
            <person name="Ohm R."/>
            <person name="Olson A."/>
            <person name="Spatafora J."/>
            <person name="Veneault-Fourrey C."/>
            <person name="Henrissat B."/>
            <person name="Grigoriev I."/>
            <person name="Martin F."/>
            <person name="Perotto S."/>
        </authorList>
    </citation>
    <scope>NUCLEOTIDE SEQUENCE [LARGE SCALE GENOMIC DNA]</scope>
    <source>
        <strain evidence="3 4">E</strain>
    </source>
</reference>
<dbReference type="AlphaFoldDB" id="A0A2J6SGX4"/>
<dbReference type="RefSeq" id="XP_024726927.1">
    <property type="nucleotide sequence ID" value="XM_024871548.1"/>
</dbReference>
<keyword evidence="2" id="KW-1133">Transmembrane helix</keyword>
<dbReference type="Proteomes" id="UP000235371">
    <property type="component" value="Unassembled WGS sequence"/>
</dbReference>
<dbReference type="GeneID" id="36579630"/>
<name>A0A2J6SGX4_9HELO</name>
<protein>
    <submittedName>
        <fullName evidence="3">Uncharacterized protein</fullName>
    </submittedName>
</protein>
<dbReference type="InParanoid" id="A0A2J6SGX4"/>
<keyword evidence="2" id="KW-0812">Transmembrane</keyword>
<gene>
    <name evidence="3" type="ORF">K444DRAFT_278985</name>
</gene>
<evidence type="ECO:0000256" key="2">
    <source>
        <dbReference type="SAM" id="Phobius"/>
    </source>
</evidence>
<proteinExistence type="predicted"/>
<accession>A0A2J6SGX4</accession>
<organism evidence="3 4">
    <name type="scientific">Hyaloscypha bicolor E</name>
    <dbReference type="NCBI Taxonomy" id="1095630"/>
    <lineage>
        <taxon>Eukaryota</taxon>
        <taxon>Fungi</taxon>
        <taxon>Dikarya</taxon>
        <taxon>Ascomycota</taxon>
        <taxon>Pezizomycotina</taxon>
        <taxon>Leotiomycetes</taxon>
        <taxon>Helotiales</taxon>
        <taxon>Hyaloscyphaceae</taxon>
        <taxon>Hyaloscypha</taxon>
        <taxon>Hyaloscypha bicolor</taxon>
    </lineage>
</organism>
<feature type="compositionally biased region" description="Pro residues" evidence="1">
    <location>
        <begin position="188"/>
        <end position="200"/>
    </location>
</feature>
<feature type="transmembrane region" description="Helical" evidence="2">
    <location>
        <begin position="96"/>
        <end position="118"/>
    </location>
</feature>
<evidence type="ECO:0000313" key="4">
    <source>
        <dbReference type="Proteomes" id="UP000235371"/>
    </source>
</evidence>
<keyword evidence="2" id="KW-0472">Membrane</keyword>
<keyword evidence="4" id="KW-1185">Reference proteome</keyword>
<feature type="compositionally biased region" description="Basic and acidic residues" evidence="1">
    <location>
        <begin position="20"/>
        <end position="38"/>
    </location>
</feature>
<feature type="region of interest" description="Disordered" evidence="1">
    <location>
        <begin position="1"/>
        <end position="40"/>
    </location>
</feature>
<dbReference type="EMBL" id="KZ613914">
    <property type="protein sequence ID" value="PMD50023.1"/>
    <property type="molecule type" value="Genomic_DNA"/>
</dbReference>
<feature type="region of interest" description="Disordered" evidence="1">
    <location>
        <begin position="188"/>
        <end position="208"/>
    </location>
</feature>
<sequence>MIADRRPQTADCTSRSPQVRVRERQTRERGRPDRRADADTASNSSFCYVTRLRQRGDSPAPETRYRTAVIIMLLPCPDDDSIRVQQSQIPKRVACAPYLLCSVPLLPFALALALILAARSPPPILKGRGRSRGLVHRCKLLCCALRCGARIAPQLSTNFTTPIALLPPSRNYILCCIVSIFARLTPPPPPPPPPPLPPFRDPGRLPCDSQTRSLALVPAGQ</sequence>
<evidence type="ECO:0000256" key="1">
    <source>
        <dbReference type="SAM" id="MobiDB-lite"/>
    </source>
</evidence>